<protein>
    <submittedName>
        <fullName evidence="1">Uncharacterized protein</fullName>
    </submittedName>
</protein>
<name>A0A382R874_9ZZZZ</name>
<reference evidence="1" key="1">
    <citation type="submission" date="2018-05" db="EMBL/GenBank/DDBJ databases">
        <authorList>
            <person name="Lanie J.A."/>
            <person name="Ng W.-L."/>
            <person name="Kazmierczak K.M."/>
            <person name="Andrzejewski T.M."/>
            <person name="Davidsen T.M."/>
            <person name="Wayne K.J."/>
            <person name="Tettelin H."/>
            <person name="Glass J.I."/>
            <person name="Rusch D."/>
            <person name="Podicherti R."/>
            <person name="Tsui H.-C.T."/>
            <person name="Winkler M.E."/>
        </authorList>
    </citation>
    <scope>NUCLEOTIDE SEQUENCE</scope>
</reference>
<dbReference type="EMBL" id="UINC01119415">
    <property type="protein sequence ID" value="SVC93218.1"/>
    <property type="molecule type" value="Genomic_DNA"/>
</dbReference>
<proteinExistence type="predicted"/>
<accession>A0A382R874</accession>
<dbReference type="AlphaFoldDB" id="A0A382R874"/>
<gene>
    <name evidence="1" type="ORF">METZ01_LOCUS346072</name>
</gene>
<organism evidence="1">
    <name type="scientific">marine metagenome</name>
    <dbReference type="NCBI Taxonomy" id="408172"/>
    <lineage>
        <taxon>unclassified sequences</taxon>
        <taxon>metagenomes</taxon>
        <taxon>ecological metagenomes</taxon>
    </lineage>
</organism>
<sequence>MNRPIRHKQNINLNDFDQFEPSDEELELIEEEIEKLINKN</sequence>
<evidence type="ECO:0000313" key="1">
    <source>
        <dbReference type="EMBL" id="SVC93218.1"/>
    </source>
</evidence>